<evidence type="ECO:0000313" key="3">
    <source>
        <dbReference type="Proteomes" id="UP001218218"/>
    </source>
</evidence>
<name>A0AAD7ATQ8_9AGAR</name>
<sequence>MTTRPYKPYPWPWGQPSILTTSAEEERRQANFWLDADLGEDEDDGSEVEYVPSSDDDSASSDSDDSEETSNSASDQDISESELAQLHANTAETTFPSSPTPSTKEIEAQEDLSRLIADLVKAEQDAATAYNPDEVVALITEFYELLVTMGHWPEGGLRCPPHDPPVNETLAVQLGYAPATISLMHRLPYVTSKFNDSDRYEIVARTRLADYTRDKSLKEGRRPYPYQYINGCPDIDPWLLPLTLPHRDGWNVMLDTRLGCVRAYSTEGSPSQNTVEWRRHGEISDEDEATWTEYRRAPLVPAARYFSELIYAYRSLERLPIIAPDISDPKEERHPSYAGWLGDSQQAEQQTLLKLYRECGWPDDWRRAEFVEKWEIEKKEIGDRTREAMLREGRKRH</sequence>
<dbReference type="Proteomes" id="UP001218218">
    <property type="component" value="Unassembled WGS sequence"/>
</dbReference>
<dbReference type="AlphaFoldDB" id="A0AAD7ATQ8"/>
<evidence type="ECO:0000256" key="1">
    <source>
        <dbReference type="SAM" id="MobiDB-lite"/>
    </source>
</evidence>
<proteinExistence type="predicted"/>
<organism evidence="2 3">
    <name type="scientific">Mycena albidolilacea</name>
    <dbReference type="NCBI Taxonomy" id="1033008"/>
    <lineage>
        <taxon>Eukaryota</taxon>
        <taxon>Fungi</taxon>
        <taxon>Dikarya</taxon>
        <taxon>Basidiomycota</taxon>
        <taxon>Agaricomycotina</taxon>
        <taxon>Agaricomycetes</taxon>
        <taxon>Agaricomycetidae</taxon>
        <taxon>Agaricales</taxon>
        <taxon>Marasmiineae</taxon>
        <taxon>Mycenaceae</taxon>
        <taxon>Mycena</taxon>
    </lineage>
</organism>
<feature type="compositionally biased region" description="Acidic residues" evidence="1">
    <location>
        <begin position="54"/>
        <end position="68"/>
    </location>
</feature>
<accession>A0AAD7ATQ8</accession>
<dbReference type="EMBL" id="JARIHO010000001">
    <property type="protein sequence ID" value="KAJ7367831.1"/>
    <property type="molecule type" value="Genomic_DNA"/>
</dbReference>
<reference evidence="2" key="1">
    <citation type="submission" date="2023-03" db="EMBL/GenBank/DDBJ databases">
        <title>Massive genome expansion in bonnet fungi (Mycena s.s.) driven by repeated elements and novel gene families across ecological guilds.</title>
        <authorList>
            <consortium name="Lawrence Berkeley National Laboratory"/>
            <person name="Harder C.B."/>
            <person name="Miyauchi S."/>
            <person name="Viragh M."/>
            <person name="Kuo A."/>
            <person name="Thoen E."/>
            <person name="Andreopoulos B."/>
            <person name="Lu D."/>
            <person name="Skrede I."/>
            <person name="Drula E."/>
            <person name="Henrissat B."/>
            <person name="Morin E."/>
            <person name="Kohler A."/>
            <person name="Barry K."/>
            <person name="LaButti K."/>
            <person name="Morin E."/>
            <person name="Salamov A."/>
            <person name="Lipzen A."/>
            <person name="Mereny Z."/>
            <person name="Hegedus B."/>
            <person name="Baldrian P."/>
            <person name="Stursova M."/>
            <person name="Weitz H."/>
            <person name="Taylor A."/>
            <person name="Grigoriev I.V."/>
            <person name="Nagy L.G."/>
            <person name="Martin F."/>
            <person name="Kauserud H."/>
        </authorList>
    </citation>
    <scope>NUCLEOTIDE SEQUENCE</scope>
    <source>
        <strain evidence="2">CBHHK002</strain>
    </source>
</reference>
<feature type="region of interest" description="Disordered" evidence="1">
    <location>
        <begin position="1"/>
        <end position="79"/>
    </location>
</feature>
<protein>
    <submittedName>
        <fullName evidence="2">Uncharacterized protein</fullName>
    </submittedName>
</protein>
<feature type="compositionally biased region" description="Acidic residues" evidence="1">
    <location>
        <begin position="37"/>
        <end position="47"/>
    </location>
</feature>
<keyword evidence="3" id="KW-1185">Reference proteome</keyword>
<comment type="caution">
    <text evidence="2">The sequence shown here is derived from an EMBL/GenBank/DDBJ whole genome shotgun (WGS) entry which is preliminary data.</text>
</comment>
<gene>
    <name evidence="2" type="ORF">DFH08DRAFT_6606</name>
</gene>
<evidence type="ECO:0000313" key="2">
    <source>
        <dbReference type="EMBL" id="KAJ7367831.1"/>
    </source>
</evidence>